<evidence type="ECO:0000313" key="1">
    <source>
        <dbReference type="EMBL" id="NYD23777.1"/>
    </source>
</evidence>
<dbReference type="EMBL" id="JACCBB010000001">
    <property type="protein sequence ID" value="NYD23777.1"/>
    <property type="molecule type" value="Genomic_DNA"/>
</dbReference>
<dbReference type="PROSITE" id="PS51318">
    <property type="entry name" value="TAT"/>
    <property type="match status" value="1"/>
</dbReference>
<gene>
    <name evidence="1" type="ORF">BJ968_003317</name>
</gene>
<keyword evidence="2" id="KW-1185">Reference proteome</keyword>
<evidence type="ECO:0000313" key="2">
    <source>
        <dbReference type="Proteomes" id="UP000521922"/>
    </source>
</evidence>
<proteinExistence type="predicted"/>
<dbReference type="InterPro" id="IPR006311">
    <property type="entry name" value="TAT_signal"/>
</dbReference>
<protein>
    <submittedName>
        <fullName evidence="1">Uncharacterized protein</fullName>
    </submittedName>
</protein>
<organism evidence="1 2">
    <name type="scientific">Kineococcus aurantiacus</name>
    <dbReference type="NCBI Taxonomy" id="37633"/>
    <lineage>
        <taxon>Bacteria</taxon>
        <taxon>Bacillati</taxon>
        <taxon>Actinomycetota</taxon>
        <taxon>Actinomycetes</taxon>
        <taxon>Kineosporiales</taxon>
        <taxon>Kineosporiaceae</taxon>
        <taxon>Kineococcus</taxon>
    </lineage>
</organism>
<dbReference type="Proteomes" id="UP000521922">
    <property type="component" value="Unassembled WGS sequence"/>
</dbReference>
<sequence length="174" mass="17703">MPAAITSANTVRRGRRSVLAGAAARGLLGGLAGAAAMTASQRLERAVTGRPASHVPGRTLLLLAGRSPSEGDRPGAATLTMVVATSAALGAVRGVWRASGLLRVRADVAQTVLRIIVDQTLENATGAGAPPRTWRQGEGVVEVLHAAVAAVATGAVVERLVEPVLESRRGTTSH</sequence>
<dbReference type="AlphaFoldDB" id="A0A7Y9DNB7"/>
<dbReference type="RefSeq" id="WP_218885122.1">
    <property type="nucleotide sequence ID" value="NZ_BAAAGN010000003.1"/>
</dbReference>
<reference evidence="1 2" key="1">
    <citation type="submission" date="2020-07" db="EMBL/GenBank/DDBJ databases">
        <title>Sequencing the genomes of 1000 actinobacteria strains.</title>
        <authorList>
            <person name="Klenk H.-P."/>
        </authorList>
    </citation>
    <scope>NUCLEOTIDE SEQUENCE [LARGE SCALE GENOMIC DNA]</scope>
    <source>
        <strain evidence="1 2">DSM 7487</strain>
    </source>
</reference>
<name>A0A7Y9DNB7_9ACTN</name>
<comment type="caution">
    <text evidence="1">The sequence shown here is derived from an EMBL/GenBank/DDBJ whole genome shotgun (WGS) entry which is preliminary data.</text>
</comment>
<accession>A0A7Y9DNB7</accession>